<gene>
    <name evidence="1" type="ORF">GBF38_020640</name>
</gene>
<evidence type="ECO:0000313" key="2">
    <source>
        <dbReference type="Proteomes" id="UP000805704"/>
    </source>
</evidence>
<dbReference type="EMBL" id="CM024800">
    <property type="protein sequence ID" value="KAG8012752.1"/>
    <property type="molecule type" value="Genomic_DNA"/>
</dbReference>
<feature type="non-terminal residue" evidence="1">
    <location>
        <position position="1"/>
    </location>
</feature>
<reference evidence="1" key="1">
    <citation type="submission" date="2020-04" db="EMBL/GenBank/DDBJ databases">
        <title>A chromosome-scale assembly and high-density genetic map of the yellow drum (Nibea albiflora) genome.</title>
        <authorList>
            <person name="Xu D."/>
            <person name="Zhang W."/>
            <person name="Chen R."/>
            <person name="Tan P."/>
            <person name="Wang L."/>
            <person name="Song H."/>
            <person name="Tian L."/>
            <person name="Zhu Q."/>
            <person name="Wang B."/>
        </authorList>
    </citation>
    <scope>NUCLEOTIDE SEQUENCE</scope>
    <source>
        <strain evidence="1">ZJHYS-2018</strain>
    </source>
</reference>
<comment type="caution">
    <text evidence="1">The sequence shown here is derived from an EMBL/GenBank/DDBJ whole genome shotgun (WGS) entry which is preliminary data.</text>
</comment>
<proteinExistence type="predicted"/>
<protein>
    <submittedName>
        <fullName evidence="1">Uncharacterized protein</fullName>
    </submittedName>
</protein>
<accession>A0ACB7FEC5</accession>
<sequence length="72" mass="7904">NHFVCVCAPSMQNVLPSVALSPEEETEEEVTIQEKEKMINISYELAAEASKRSKLVAVKEPVVLFPTPSTVS</sequence>
<name>A0ACB7FEC5_NIBAL</name>
<organism evidence="1 2">
    <name type="scientific">Nibea albiflora</name>
    <name type="common">Yellow drum</name>
    <name type="synonym">Corvina albiflora</name>
    <dbReference type="NCBI Taxonomy" id="240163"/>
    <lineage>
        <taxon>Eukaryota</taxon>
        <taxon>Metazoa</taxon>
        <taxon>Chordata</taxon>
        <taxon>Craniata</taxon>
        <taxon>Vertebrata</taxon>
        <taxon>Euteleostomi</taxon>
        <taxon>Actinopterygii</taxon>
        <taxon>Neopterygii</taxon>
        <taxon>Teleostei</taxon>
        <taxon>Neoteleostei</taxon>
        <taxon>Acanthomorphata</taxon>
        <taxon>Eupercaria</taxon>
        <taxon>Sciaenidae</taxon>
        <taxon>Nibea</taxon>
    </lineage>
</organism>
<evidence type="ECO:0000313" key="1">
    <source>
        <dbReference type="EMBL" id="KAG8012752.1"/>
    </source>
</evidence>
<keyword evidence="2" id="KW-1185">Reference proteome</keyword>
<dbReference type="Proteomes" id="UP000805704">
    <property type="component" value="Chromosome 12"/>
</dbReference>